<evidence type="ECO:0000313" key="14">
    <source>
        <dbReference type="Proteomes" id="UP000239735"/>
    </source>
</evidence>
<evidence type="ECO:0000256" key="5">
    <source>
        <dbReference type="ARBA" id="ARBA00022989"/>
    </source>
</evidence>
<evidence type="ECO:0000256" key="10">
    <source>
        <dbReference type="SAM" id="Phobius"/>
    </source>
</evidence>
<evidence type="ECO:0000256" key="8">
    <source>
        <dbReference type="PROSITE-ProRule" id="PRU00703"/>
    </source>
</evidence>
<feature type="transmembrane region" description="Helical" evidence="10">
    <location>
        <begin position="100"/>
        <end position="122"/>
    </location>
</feature>
<evidence type="ECO:0000256" key="7">
    <source>
        <dbReference type="ARBA" id="ARBA00023136"/>
    </source>
</evidence>
<dbReference type="Pfam" id="PF00571">
    <property type="entry name" value="CBS"/>
    <property type="match status" value="2"/>
</dbReference>
<dbReference type="GO" id="GO:0050660">
    <property type="term" value="F:flavin adenine dinucleotide binding"/>
    <property type="evidence" value="ECO:0007669"/>
    <property type="project" value="InterPro"/>
</dbReference>
<evidence type="ECO:0000256" key="3">
    <source>
        <dbReference type="ARBA" id="ARBA00022692"/>
    </source>
</evidence>
<dbReference type="GO" id="GO:0005886">
    <property type="term" value="C:plasma membrane"/>
    <property type="evidence" value="ECO:0007669"/>
    <property type="project" value="UniProtKB-SubCell"/>
</dbReference>
<dbReference type="EMBL" id="OKRB01000057">
    <property type="protein sequence ID" value="SPE18285.1"/>
    <property type="molecule type" value="Genomic_DNA"/>
</dbReference>
<feature type="transmembrane region" description="Helical" evidence="10">
    <location>
        <begin position="134"/>
        <end position="152"/>
    </location>
</feature>
<dbReference type="InterPro" id="IPR051676">
    <property type="entry name" value="UPF0053_domain"/>
</dbReference>
<dbReference type="Gene3D" id="3.30.465.10">
    <property type="match status" value="1"/>
</dbReference>
<dbReference type="PANTHER" id="PTHR43099:SF5">
    <property type="entry name" value="HLYC_CORC FAMILY TRANSPORTER"/>
    <property type="match status" value="1"/>
</dbReference>
<dbReference type="SUPFAM" id="SSF54631">
    <property type="entry name" value="CBS-domain pair"/>
    <property type="match status" value="1"/>
</dbReference>
<dbReference type="OrthoDB" id="9798188at2"/>
<dbReference type="SMART" id="SM00116">
    <property type="entry name" value="CBS"/>
    <property type="match status" value="2"/>
</dbReference>
<keyword evidence="7 9" id="KW-0472">Membrane</keyword>
<dbReference type="AlphaFoldDB" id="A0A2N9L5S2"/>
<evidence type="ECO:0000313" key="13">
    <source>
        <dbReference type="EMBL" id="SPE18285.1"/>
    </source>
</evidence>
<dbReference type="InterPro" id="IPR016169">
    <property type="entry name" value="FAD-bd_PCMH_sub2"/>
</dbReference>
<feature type="domain" description="CBS" evidence="11">
    <location>
        <begin position="300"/>
        <end position="357"/>
    </location>
</feature>
<evidence type="ECO:0000256" key="9">
    <source>
        <dbReference type="PROSITE-ProRule" id="PRU01193"/>
    </source>
</evidence>
<evidence type="ECO:0000259" key="11">
    <source>
        <dbReference type="PROSITE" id="PS51371"/>
    </source>
</evidence>
<dbReference type="CDD" id="cd04590">
    <property type="entry name" value="CBS_pair_CorC_HlyC_assoc"/>
    <property type="match status" value="1"/>
</dbReference>
<name>A0A2N9L5S2_9BACT</name>
<keyword evidence="2" id="KW-1003">Cell membrane</keyword>
<feature type="transmembrane region" description="Helical" evidence="10">
    <location>
        <begin position="61"/>
        <end position="80"/>
    </location>
</feature>
<protein>
    <submittedName>
        <fullName evidence="13">CBS/transporter domain protein</fullName>
    </submittedName>
</protein>
<reference evidence="14" key="1">
    <citation type="submission" date="2018-02" db="EMBL/GenBank/DDBJ databases">
        <authorList>
            <person name="Hausmann B."/>
        </authorList>
    </citation>
    <scope>NUCLEOTIDE SEQUENCE [LARGE SCALE GENOMIC DNA]</scope>
    <source>
        <strain evidence="14">Peat soil MAG SbA5</strain>
    </source>
</reference>
<keyword evidence="5 9" id="KW-1133">Transmembrane helix</keyword>
<feature type="domain" description="CBS" evidence="11">
    <location>
        <begin position="223"/>
        <end position="285"/>
    </location>
</feature>
<proteinExistence type="predicted"/>
<evidence type="ECO:0000256" key="4">
    <source>
        <dbReference type="ARBA" id="ARBA00022737"/>
    </source>
</evidence>
<keyword evidence="6 8" id="KW-0129">CBS domain</keyword>
<dbReference type="Pfam" id="PF03471">
    <property type="entry name" value="CorC_HlyC"/>
    <property type="match status" value="1"/>
</dbReference>
<gene>
    <name evidence="13" type="ORF">SBA5_150019</name>
</gene>
<dbReference type="PROSITE" id="PS51846">
    <property type="entry name" value="CNNM"/>
    <property type="match status" value="1"/>
</dbReference>
<dbReference type="InterPro" id="IPR036318">
    <property type="entry name" value="FAD-bd_PCMH-like_sf"/>
</dbReference>
<dbReference type="SUPFAM" id="SSF56176">
    <property type="entry name" value="FAD-binding/transporter-associated domain-like"/>
    <property type="match status" value="1"/>
</dbReference>
<dbReference type="SMART" id="SM01091">
    <property type="entry name" value="CorC_HlyC"/>
    <property type="match status" value="1"/>
</dbReference>
<dbReference type="Proteomes" id="UP000239735">
    <property type="component" value="Unassembled WGS sequence"/>
</dbReference>
<evidence type="ECO:0000256" key="2">
    <source>
        <dbReference type="ARBA" id="ARBA00022475"/>
    </source>
</evidence>
<comment type="subcellular location">
    <subcellularLocation>
        <location evidence="1">Cell membrane</location>
        <topology evidence="1">Multi-pass membrane protein</topology>
    </subcellularLocation>
</comment>
<dbReference type="InterPro" id="IPR000644">
    <property type="entry name" value="CBS_dom"/>
</dbReference>
<sequence>MHELPLFKPVAVAMLILANAYFVAAEFALVSIRETRVEQLLASRVPGARAVRRLQQNLDDLLPAVQLGVTLCSLALGWVGEPLAAQILEGWMGGLPHAQIYAHVTAVVVGFALITYFHVVAGELVPKGLALRRAEALAVAIAPPMLVFMAVARPAVRLLSRSAAMVLRGFDIPSSQRAASVHSAEELKLIATAARRLGLLPEFQEVLVHRALELSDVQVREIMTPRQKIFSLPSNMLLEEAYTRVFSRHHSRIPVYDAGRGPEHVVGAVYARDLARLLYFGRPATSSPITPQTGLRLAQIMHEVLVVPETKSALDLLRDFKQHRRHLAIAVDEYGSTVGLVTAEDAIEQLAGELEDEFDTSPHPVLSSAGGAVLMDGTVNLRDLETQMKWSLPRDGGVETLAGFVLAQLGHIPEPGESVEYEGRRMTVTEMEGRRIAKIRVETVEPALPSTE</sequence>
<feature type="transmembrane region" description="Helical" evidence="10">
    <location>
        <begin position="6"/>
        <end position="30"/>
    </location>
</feature>
<evidence type="ECO:0000259" key="12">
    <source>
        <dbReference type="PROSITE" id="PS51846"/>
    </source>
</evidence>
<feature type="domain" description="CNNM transmembrane" evidence="12">
    <location>
        <begin position="1"/>
        <end position="204"/>
    </location>
</feature>
<dbReference type="InterPro" id="IPR005170">
    <property type="entry name" value="Transptr-assoc_dom"/>
</dbReference>
<dbReference type="InterPro" id="IPR046342">
    <property type="entry name" value="CBS_dom_sf"/>
</dbReference>
<dbReference type="PROSITE" id="PS51371">
    <property type="entry name" value="CBS"/>
    <property type="match status" value="2"/>
</dbReference>
<dbReference type="Gene3D" id="3.10.580.10">
    <property type="entry name" value="CBS-domain"/>
    <property type="match status" value="1"/>
</dbReference>
<accession>A0A2N9L5S2</accession>
<dbReference type="Pfam" id="PF01595">
    <property type="entry name" value="CNNM"/>
    <property type="match status" value="1"/>
</dbReference>
<keyword evidence="3 9" id="KW-0812">Transmembrane</keyword>
<dbReference type="PANTHER" id="PTHR43099">
    <property type="entry name" value="UPF0053 PROTEIN YRKA"/>
    <property type="match status" value="1"/>
</dbReference>
<evidence type="ECO:0000256" key="6">
    <source>
        <dbReference type="ARBA" id="ARBA00023122"/>
    </source>
</evidence>
<keyword evidence="4" id="KW-0677">Repeat</keyword>
<dbReference type="InterPro" id="IPR044751">
    <property type="entry name" value="Ion_transp-like_CBS"/>
</dbReference>
<evidence type="ECO:0000256" key="1">
    <source>
        <dbReference type="ARBA" id="ARBA00004651"/>
    </source>
</evidence>
<dbReference type="InterPro" id="IPR002550">
    <property type="entry name" value="CNNM"/>
</dbReference>
<organism evidence="13 14">
    <name type="scientific">Candidatus Sulfuritelmatomonas gaucii</name>
    <dbReference type="NCBI Taxonomy" id="2043161"/>
    <lineage>
        <taxon>Bacteria</taxon>
        <taxon>Pseudomonadati</taxon>
        <taxon>Acidobacteriota</taxon>
        <taxon>Terriglobia</taxon>
        <taxon>Terriglobales</taxon>
        <taxon>Acidobacteriaceae</taxon>
        <taxon>Candidatus Sulfuritelmatomonas</taxon>
    </lineage>
</organism>